<dbReference type="InterPro" id="IPR016024">
    <property type="entry name" value="ARM-type_fold"/>
</dbReference>
<evidence type="ECO:0000313" key="1">
    <source>
        <dbReference type="EMBL" id="AOX04468.1"/>
    </source>
</evidence>
<evidence type="ECO:0000313" key="2">
    <source>
        <dbReference type="Proteomes" id="UP000177870"/>
    </source>
</evidence>
<dbReference type="Proteomes" id="UP000177870">
    <property type="component" value="Chromosome"/>
</dbReference>
<gene>
    <name evidence="1" type="ORF">BJP34_22290</name>
</gene>
<dbReference type="AlphaFoldDB" id="A0A1D8U3L6"/>
<name>A0A1D8U3L6_9CYAN</name>
<protein>
    <recommendedName>
        <fullName evidence="3">DNA alkylation repair protein</fullName>
    </recommendedName>
</protein>
<organism evidence="1 2">
    <name type="scientific">Moorena producens PAL-8-15-08-1</name>
    <dbReference type="NCBI Taxonomy" id="1458985"/>
    <lineage>
        <taxon>Bacteria</taxon>
        <taxon>Bacillati</taxon>
        <taxon>Cyanobacteriota</taxon>
        <taxon>Cyanophyceae</taxon>
        <taxon>Coleofasciculales</taxon>
        <taxon>Coleofasciculaceae</taxon>
        <taxon>Moorena</taxon>
    </lineage>
</organism>
<dbReference type="STRING" id="1458985.BJP34_22290"/>
<dbReference type="SUPFAM" id="SSF48371">
    <property type="entry name" value="ARM repeat"/>
    <property type="match status" value="1"/>
</dbReference>
<sequence>MHTVELERLKARKGARKRSEIPNDVLWALNQGKIETVNLVEWLAIDMPLLLRNSLTEIGWTKQIDDLYDQSLKLQDQGITKRLKGIGKILFQALEDEENPTEIFETLASHRSDMVRAWATFSIAADQTLSLPERLEIMRRFAADRSFSVRECAWDALRSYLVEDLAYSFELLTEWVKDEDPNIRRCAVEATRPRGVWCQHIPTLKKNPEPGLTILEFVRSDPSNYVQRSVGNWLNDASKSNPDWVINTCLRWQKESPTKETIWIIKHALRTLKKQNTLSQELEGIAIN</sequence>
<evidence type="ECO:0008006" key="3">
    <source>
        <dbReference type="Google" id="ProtNLM"/>
    </source>
</evidence>
<dbReference type="KEGG" id="mpro:BJP34_22290"/>
<dbReference type="OrthoDB" id="9797162at2"/>
<accession>A0A1D8U3L6</accession>
<dbReference type="Gene3D" id="1.25.40.290">
    <property type="entry name" value="ARM repeat domains"/>
    <property type="match status" value="1"/>
</dbReference>
<dbReference type="InterPro" id="IPR014825">
    <property type="entry name" value="DNA_alkylation"/>
</dbReference>
<dbReference type="RefSeq" id="WP_070396826.1">
    <property type="nucleotide sequence ID" value="NZ_CP017599.1"/>
</dbReference>
<reference evidence="2" key="1">
    <citation type="submission" date="2016-10" db="EMBL/GenBank/DDBJ databases">
        <title>Comparative genomics uncovers the prolific and rare metabolic potential of the cyanobacterial genus Moorea.</title>
        <authorList>
            <person name="Leao T."/>
            <person name="Castelao G."/>
            <person name="Korobeynikov A."/>
            <person name="Monroe E.A."/>
            <person name="Podell S."/>
            <person name="Glukhov E."/>
            <person name="Allen E."/>
            <person name="Gerwick W.H."/>
            <person name="Gerwick L."/>
        </authorList>
    </citation>
    <scope>NUCLEOTIDE SEQUENCE [LARGE SCALE GENOMIC DNA]</scope>
    <source>
        <strain evidence="2">PAL-8-15-08-1</strain>
    </source>
</reference>
<dbReference type="Pfam" id="PF08713">
    <property type="entry name" value="DNA_alkylation"/>
    <property type="match status" value="1"/>
</dbReference>
<proteinExistence type="predicted"/>
<dbReference type="EMBL" id="CP017599">
    <property type="protein sequence ID" value="AOX04468.1"/>
    <property type="molecule type" value="Genomic_DNA"/>
</dbReference>